<dbReference type="InParanoid" id="D7DTX3"/>
<sequence length="68" mass="8332">MAIRRFVKLYFKKDEDIWIEVMNAEETVEVLEKIKKSVMIDGYMLIGWEEWYNEDLSFNSKTEYRITD</sequence>
<reference evidence="1 2" key="1">
    <citation type="submission" date="2010-05" db="EMBL/GenBank/DDBJ databases">
        <title>Complete sequence of Methanococcus voltae A3.</title>
        <authorList>
            <consortium name="US DOE Joint Genome Institute"/>
            <person name="Lucas S."/>
            <person name="Copeland A."/>
            <person name="Lapidus A."/>
            <person name="Cheng J.-F."/>
            <person name="Bruce D."/>
            <person name="Goodwin L."/>
            <person name="Pitluck S."/>
            <person name="Lowry S."/>
            <person name="Clum A."/>
            <person name="Land M."/>
            <person name="Hauser L."/>
            <person name="Kyrpides N."/>
            <person name="Mikhailova N."/>
            <person name="Whitman W.B."/>
            <person name="Woyke T."/>
        </authorList>
    </citation>
    <scope>NUCLEOTIDE SEQUENCE [LARGE SCALE GENOMIC DNA]</scope>
    <source>
        <strain evidence="2">ATCC BAA-1334 / A3</strain>
    </source>
</reference>
<organism evidence="1 2">
    <name type="scientific">Methanococcus voltae (strain ATCC BAA-1334 / A3)</name>
    <dbReference type="NCBI Taxonomy" id="456320"/>
    <lineage>
        <taxon>Archaea</taxon>
        <taxon>Methanobacteriati</taxon>
        <taxon>Methanobacteriota</taxon>
        <taxon>Methanomada group</taxon>
        <taxon>Methanococci</taxon>
        <taxon>Methanococcales</taxon>
        <taxon>Methanococcaceae</taxon>
        <taxon>Methanococcus</taxon>
    </lineage>
</organism>
<dbReference type="Proteomes" id="UP000007722">
    <property type="component" value="Chromosome"/>
</dbReference>
<evidence type="ECO:0000313" key="1">
    <source>
        <dbReference type="EMBL" id="ADI36583.1"/>
    </source>
</evidence>
<dbReference type="KEGG" id="mvo:Mvol_0926"/>
<proteinExistence type="predicted"/>
<name>D7DTX3_METV3</name>
<dbReference type="HOGENOM" id="CLU_204307_0_0_2"/>
<dbReference type="AlphaFoldDB" id="D7DTX3"/>
<gene>
    <name evidence="1" type="ordered locus">Mvol_0926</name>
</gene>
<dbReference type="eggNOG" id="arCOG10509">
    <property type="taxonomic scope" value="Archaea"/>
</dbReference>
<keyword evidence="2" id="KW-1185">Reference proteome</keyword>
<protein>
    <submittedName>
        <fullName evidence="1">Uncharacterized protein</fullName>
    </submittedName>
</protein>
<accession>D7DTX3</accession>
<dbReference type="OrthoDB" id="59151at2157"/>
<dbReference type="EMBL" id="CP002057">
    <property type="protein sequence ID" value="ADI36583.1"/>
    <property type="molecule type" value="Genomic_DNA"/>
</dbReference>
<evidence type="ECO:0000313" key="2">
    <source>
        <dbReference type="Proteomes" id="UP000007722"/>
    </source>
</evidence>